<reference evidence="3" key="1">
    <citation type="submission" date="2024-07" db="EMBL/GenBank/DDBJ databases">
        <title>Two chromosome-level genome assemblies of Korean endemic species Abeliophyllum distichum and Forsythia ovata (Oleaceae).</title>
        <authorList>
            <person name="Jang H."/>
        </authorList>
    </citation>
    <scope>NUCLEOTIDE SEQUENCE [LARGE SCALE GENOMIC DNA]</scope>
</reference>
<evidence type="ECO:0000313" key="3">
    <source>
        <dbReference type="Proteomes" id="UP001604277"/>
    </source>
</evidence>
<gene>
    <name evidence="2" type="ORF">Fot_26156</name>
</gene>
<feature type="region of interest" description="Disordered" evidence="1">
    <location>
        <begin position="1"/>
        <end position="76"/>
    </location>
</feature>
<comment type="caution">
    <text evidence="2">The sequence shown here is derived from an EMBL/GenBank/DDBJ whole genome shotgun (WGS) entry which is preliminary data.</text>
</comment>
<evidence type="ECO:0000313" key="2">
    <source>
        <dbReference type="EMBL" id="KAL2522233.1"/>
    </source>
</evidence>
<name>A0ABD1UBV2_9LAMI</name>
<keyword evidence="3" id="KW-1185">Reference proteome</keyword>
<evidence type="ECO:0000256" key="1">
    <source>
        <dbReference type="SAM" id="MobiDB-lite"/>
    </source>
</evidence>
<dbReference type="AlphaFoldDB" id="A0ABD1UBV2"/>
<proteinExistence type="predicted"/>
<dbReference type="Proteomes" id="UP001604277">
    <property type="component" value="Unassembled WGS sequence"/>
</dbReference>
<accession>A0ABD1UBV2</accession>
<dbReference type="EMBL" id="JBFOLJ010000007">
    <property type="protein sequence ID" value="KAL2522233.1"/>
    <property type="molecule type" value="Genomic_DNA"/>
</dbReference>
<sequence>MENWFDAQLDPVGNELESQLASTRKGKLVPNRGNEGISSQPQETRPVYHFMPTPGLDLQGQRKGPASSSLHVVGGHDKGKSIVDDIRIEEIDISPMVEELQRLNAEEAATTIAARARAISQVNKKSSHFVPPRSRRSC</sequence>
<protein>
    <submittedName>
        <fullName evidence="2">Uncharacterized protein</fullName>
    </submittedName>
</protein>
<organism evidence="2 3">
    <name type="scientific">Forsythia ovata</name>
    <dbReference type="NCBI Taxonomy" id="205694"/>
    <lineage>
        <taxon>Eukaryota</taxon>
        <taxon>Viridiplantae</taxon>
        <taxon>Streptophyta</taxon>
        <taxon>Embryophyta</taxon>
        <taxon>Tracheophyta</taxon>
        <taxon>Spermatophyta</taxon>
        <taxon>Magnoliopsida</taxon>
        <taxon>eudicotyledons</taxon>
        <taxon>Gunneridae</taxon>
        <taxon>Pentapetalae</taxon>
        <taxon>asterids</taxon>
        <taxon>lamiids</taxon>
        <taxon>Lamiales</taxon>
        <taxon>Oleaceae</taxon>
        <taxon>Forsythieae</taxon>
        <taxon>Forsythia</taxon>
    </lineage>
</organism>